<dbReference type="RefSeq" id="WP_338689947.1">
    <property type="nucleotide sequence ID" value="NZ_AP024702.1"/>
</dbReference>
<protein>
    <recommendedName>
        <fullName evidence="1">DNA 3'-5' helicase II</fullName>
    </recommendedName>
</protein>
<dbReference type="SUPFAM" id="SSF52540">
    <property type="entry name" value="P-loop containing nucleoside triphosphate hydrolases"/>
    <property type="match status" value="1"/>
</dbReference>
<reference evidence="4 5" key="1">
    <citation type="submission" date="2021-06" db="EMBL/GenBank/DDBJ databases">
        <title>Complete genome of Haloferula helveola possessing various polysaccharide degrading enzymes.</title>
        <authorList>
            <person name="Takami H."/>
            <person name="Huang C."/>
            <person name="Hamasaki K."/>
        </authorList>
    </citation>
    <scope>NUCLEOTIDE SEQUENCE [LARGE SCALE GENOMIC DNA]</scope>
    <source>
        <strain evidence="4 5">CN-1</strain>
    </source>
</reference>
<dbReference type="InterPro" id="IPR011528">
    <property type="entry name" value="NERD"/>
</dbReference>
<sequence>MARLIPSTCPEKAPPGEKLLFRRLRDDPDAADWIVLHSLDLARHVNNVAGEADFVVIVPELGILVVEVKSHKTAVVDDDGWHLGHDPVDLRGPFKQASEAMHSIREYLLGIDSSFGSLVMWSAASFPRCDFRQKSPEWHDWQVIDRSRITSAPLSRIIAGILSKGRAILESRNVSCARDPARHASRERCDAVAGALRPRFEVALSPKGRRKELDEDLLSLTEEQFTALDQAALNPRVIFSGPAGSGKTVLAMEALRRKAVSGEARNPALFCFNKLLGNDLFKRTGQILPGVQSGHLDGWLYEIAKDRLSPGDRDDPDFFNGLLASRAIDALLDDPGFKPFDFIVLDEAQDLLKPHLLDVLDLMLEGGLAAGRWCMFGDFVGQDIFCKGSMGMERFIEERSPSASRFLLNTNCRNTRAISEYIVTLGKLDPPYARVLRPDDRMDPELEFWSSDQDQIAQAADFVERCLADGFKPSDIVLLSPKGKGSLGRKLESDPAWRGRIGAFPAGDGRIGYSTIHGFKGLEAPVVLVTDFEKMDDSTQQSLFYIGLSRALHRLGVFLHEDLKQFVRDTI</sequence>
<dbReference type="Proteomes" id="UP001374893">
    <property type="component" value="Chromosome"/>
</dbReference>
<evidence type="ECO:0000256" key="1">
    <source>
        <dbReference type="ARBA" id="ARBA00034923"/>
    </source>
</evidence>
<evidence type="ECO:0000259" key="3">
    <source>
        <dbReference type="Pfam" id="PF13538"/>
    </source>
</evidence>
<dbReference type="PANTHER" id="PTHR11070">
    <property type="entry name" value="UVRD / RECB / PCRA DNA HELICASE FAMILY MEMBER"/>
    <property type="match status" value="1"/>
</dbReference>
<feature type="domain" description="NERD" evidence="2">
    <location>
        <begin position="16"/>
        <end position="119"/>
    </location>
</feature>
<dbReference type="EMBL" id="AP024702">
    <property type="protein sequence ID" value="BCX47648.1"/>
    <property type="molecule type" value="Genomic_DNA"/>
</dbReference>
<evidence type="ECO:0000313" key="4">
    <source>
        <dbReference type="EMBL" id="BCX47648.1"/>
    </source>
</evidence>
<keyword evidence="5" id="KW-1185">Reference proteome</keyword>
<dbReference type="Pfam" id="PF08378">
    <property type="entry name" value="NERD"/>
    <property type="match status" value="1"/>
</dbReference>
<gene>
    <name evidence="4" type="ORF">HAHE_15560</name>
</gene>
<feature type="domain" description="UvrD-like helicase C-terminal" evidence="3">
    <location>
        <begin position="514"/>
        <end position="557"/>
    </location>
</feature>
<proteinExistence type="predicted"/>
<accession>A0ABM7RB98</accession>
<organism evidence="4 5">
    <name type="scientific">Haloferula helveola</name>
    <dbReference type="NCBI Taxonomy" id="490095"/>
    <lineage>
        <taxon>Bacteria</taxon>
        <taxon>Pseudomonadati</taxon>
        <taxon>Verrucomicrobiota</taxon>
        <taxon>Verrucomicrobiia</taxon>
        <taxon>Verrucomicrobiales</taxon>
        <taxon>Verrucomicrobiaceae</taxon>
        <taxon>Haloferula</taxon>
    </lineage>
</organism>
<dbReference type="PANTHER" id="PTHR11070:SF2">
    <property type="entry name" value="ATP-DEPENDENT DNA HELICASE SRS2"/>
    <property type="match status" value="1"/>
</dbReference>
<evidence type="ECO:0000259" key="2">
    <source>
        <dbReference type="Pfam" id="PF08378"/>
    </source>
</evidence>
<dbReference type="InterPro" id="IPR000212">
    <property type="entry name" value="DNA_helicase_UvrD/REP"/>
</dbReference>
<name>A0ABM7RB98_9BACT</name>
<dbReference type="Gene3D" id="3.40.50.300">
    <property type="entry name" value="P-loop containing nucleotide triphosphate hydrolases"/>
    <property type="match status" value="2"/>
</dbReference>
<evidence type="ECO:0000313" key="5">
    <source>
        <dbReference type="Proteomes" id="UP001374893"/>
    </source>
</evidence>
<dbReference type="InterPro" id="IPR027785">
    <property type="entry name" value="UvrD-like_helicase_C"/>
</dbReference>
<dbReference type="InterPro" id="IPR027417">
    <property type="entry name" value="P-loop_NTPase"/>
</dbReference>
<dbReference type="Pfam" id="PF13538">
    <property type="entry name" value="UvrD_C_2"/>
    <property type="match status" value="1"/>
</dbReference>